<keyword evidence="2" id="KW-1185">Reference proteome</keyword>
<name>A0A914CK79_9BILA</name>
<proteinExistence type="predicted"/>
<keyword evidence="1" id="KW-1133">Transmembrane helix</keyword>
<feature type="transmembrane region" description="Helical" evidence="1">
    <location>
        <begin position="6"/>
        <end position="29"/>
    </location>
</feature>
<accession>A0A914CK79</accession>
<evidence type="ECO:0000313" key="3">
    <source>
        <dbReference type="WBParaSite" id="ACRNAN_scaffold1168.g15297.t1"/>
    </source>
</evidence>
<organism evidence="2 3">
    <name type="scientific">Acrobeloides nanus</name>
    <dbReference type="NCBI Taxonomy" id="290746"/>
    <lineage>
        <taxon>Eukaryota</taxon>
        <taxon>Metazoa</taxon>
        <taxon>Ecdysozoa</taxon>
        <taxon>Nematoda</taxon>
        <taxon>Chromadorea</taxon>
        <taxon>Rhabditida</taxon>
        <taxon>Tylenchina</taxon>
        <taxon>Cephalobomorpha</taxon>
        <taxon>Cephaloboidea</taxon>
        <taxon>Cephalobidae</taxon>
        <taxon>Acrobeloides</taxon>
    </lineage>
</organism>
<keyword evidence="1" id="KW-0812">Transmembrane</keyword>
<evidence type="ECO:0000313" key="2">
    <source>
        <dbReference type="Proteomes" id="UP000887540"/>
    </source>
</evidence>
<sequence length="75" mass="8937">MWYEVIYSFGVTSAFMFGVVYMSAPFNYWDTGRWHRRWYSGIRTEQNTKRDHRLTGNMYVLSTLDSIPDAEEKAV</sequence>
<dbReference type="WBParaSite" id="ACRNAN_scaffold1168.g15297.t1">
    <property type="protein sequence ID" value="ACRNAN_scaffold1168.g15297.t1"/>
    <property type="gene ID" value="ACRNAN_scaffold1168.g15297"/>
</dbReference>
<dbReference type="Proteomes" id="UP000887540">
    <property type="component" value="Unplaced"/>
</dbReference>
<dbReference type="AlphaFoldDB" id="A0A914CK79"/>
<dbReference type="InterPro" id="IPR017384">
    <property type="entry name" value="NADH_Ub_cplx-1_asu_su-1"/>
</dbReference>
<reference evidence="3" key="1">
    <citation type="submission" date="2022-11" db="UniProtKB">
        <authorList>
            <consortium name="WormBaseParasite"/>
        </authorList>
    </citation>
    <scope>IDENTIFICATION</scope>
</reference>
<dbReference type="Pfam" id="PF15879">
    <property type="entry name" value="MWFE"/>
    <property type="match status" value="1"/>
</dbReference>
<keyword evidence="1" id="KW-0472">Membrane</keyword>
<protein>
    <submittedName>
        <fullName evidence="3">NADH-ubiquinone oxidoreductase MWFE subunit</fullName>
    </submittedName>
</protein>
<evidence type="ECO:0000256" key="1">
    <source>
        <dbReference type="SAM" id="Phobius"/>
    </source>
</evidence>